<evidence type="ECO:0000256" key="6">
    <source>
        <dbReference type="RuleBase" id="RU363069"/>
    </source>
</evidence>
<dbReference type="InterPro" id="IPR050535">
    <property type="entry name" value="DNA_Repair-Maintenance_Comp"/>
</dbReference>
<gene>
    <name evidence="6 9" type="primary">sbcD</name>
    <name evidence="9" type="ORF">BIFANG_02721</name>
</gene>
<dbReference type="GO" id="GO:0006260">
    <property type="term" value="P:DNA replication"/>
    <property type="evidence" value="ECO:0007669"/>
    <property type="project" value="UniProtKB-KW"/>
</dbReference>
<keyword evidence="6" id="KW-0255">Endonuclease</keyword>
<evidence type="ECO:0000313" key="9">
    <source>
        <dbReference type="EMBL" id="EEP21361.1"/>
    </source>
</evidence>
<name>C4FEI0_9BIFI</name>
<evidence type="ECO:0000256" key="7">
    <source>
        <dbReference type="SAM" id="MobiDB-lite"/>
    </source>
</evidence>
<protein>
    <recommendedName>
        <fullName evidence="2 6">Nuclease SbcCD subunit D</fullName>
    </recommendedName>
</protein>
<evidence type="ECO:0000256" key="4">
    <source>
        <dbReference type="ARBA" id="ARBA00022801"/>
    </source>
</evidence>
<proteinExistence type="inferred from homology"/>
<keyword evidence="4 6" id="KW-0378">Hydrolase</keyword>
<keyword evidence="5 6" id="KW-0269">Exonuclease</keyword>
<dbReference type="GO" id="GO:0008408">
    <property type="term" value="F:3'-5' exonuclease activity"/>
    <property type="evidence" value="ECO:0007669"/>
    <property type="project" value="InterPro"/>
</dbReference>
<dbReference type="PATRIC" id="fig|518635.7.peg.664"/>
<evidence type="ECO:0000313" key="10">
    <source>
        <dbReference type="Proteomes" id="UP000006408"/>
    </source>
</evidence>
<dbReference type="EMBL" id="ABYS02000004">
    <property type="protein sequence ID" value="EEP21361.1"/>
    <property type="molecule type" value="Genomic_DNA"/>
</dbReference>
<organism evidence="9 10">
    <name type="scientific">Bifidobacterium angulatum DSM 20098 = JCM 7096</name>
    <dbReference type="NCBI Taxonomy" id="518635"/>
    <lineage>
        <taxon>Bacteria</taxon>
        <taxon>Bacillati</taxon>
        <taxon>Actinomycetota</taxon>
        <taxon>Actinomycetes</taxon>
        <taxon>Bifidobacteriales</taxon>
        <taxon>Bifidobacteriaceae</taxon>
        <taxon>Bifidobacterium</taxon>
    </lineage>
</organism>
<dbReference type="PANTHER" id="PTHR30337:SF0">
    <property type="entry name" value="NUCLEASE SBCCD SUBUNIT D"/>
    <property type="match status" value="1"/>
</dbReference>
<dbReference type="PANTHER" id="PTHR30337">
    <property type="entry name" value="COMPONENT OF ATP-DEPENDENT DSDNA EXONUCLEASE"/>
    <property type="match status" value="1"/>
</dbReference>
<dbReference type="AlphaFoldDB" id="C4FEI0"/>
<evidence type="ECO:0000256" key="5">
    <source>
        <dbReference type="ARBA" id="ARBA00022839"/>
    </source>
</evidence>
<keyword evidence="10" id="KW-1185">Reference proteome</keyword>
<comment type="subunit">
    <text evidence="6">Heterodimer of SbcC and SbcD.</text>
</comment>
<dbReference type="InterPro" id="IPR004843">
    <property type="entry name" value="Calcineurin-like_PHP"/>
</dbReference>
<feature type="compositionally biased region" description="Basic and acidic residues" evidence="7">
    <location>
        <begin position="472"/>
        <end position="487"/>
    </location>
</feature>
<keyword evidence="6" id="KW-0233">DNA recombination</keyword>
<dbReference type="STRING" id="1683.Bang102_005435"/>
<comment type="similarity">
    <text evidence="1 6">Belongs to the SbcD family.</text>
</comment>
<dbReference type="GO" id="GO:0004519">
    <property type="term" value="F:endonuclease activity"/>
    <property type="evidence" value="ECO:0007669"/>
    <property type="project" value="UniProtKB-KW"/>
</dbReference>
<feature type="domain" description="Calcineurin-like phosphoesterase" evidence="8">
    <location>
        <begin position="21"/>
        <end position="272"/>
    </location>
</feature>
<dbReference type="Proteomes" id="UP000006408">
    <property type="component" value="Unassembled WGS sequence"/>
</dbReference>
<dbReference type="InterPro" id="IPR029052">
    <property type="entry name" value="Metallo-depent_PP-like"/>
</dbReference>
<comment type="function">
    <text evidence="6">SbcCD cleaves DNA hairpin structures. These structures can inhibit DNA replication and are intermediates in certain DNA recombination reactions. The complex acts as a 3'-&gt;5' double strand exonuclease that can open hairpins. It also has a 5' single-strand endonuclease activity.</text>
</comment>
<reference evidence="9" key="1">
    <citation type="submission" date="2009-04" db="EMBL/GenBank/DDBJ databases">
        <authorList>
            <person name="Weinstock G."/>
            <person name="Sodergren E."/>
            <person name="Clifton S."/>
            <person name="Fulton L."/>
            <person name="Fulton B."/>
            <person name="Courtney L."/>
            <person name="Fronick C."/>
            <person name="Harrison M."/>
            <person name="Strong C."/>
            <person name="Farmer C."/>
            <person name="Delahaunty K."/>
            <person name="Markovic C."/>
            <person name="Hall O."/>
            <person name="Minx P."/>
            <person name="Tomlinson C."/>
            <person name="Mitreva M."/>
            <person name="Nelson J."/>
            <person name="Hou S."/>
            <person name="Wollam A."/>
            <person name="Pepin K.H."/>
            <person name="Johnson M."/>
            <person name="Bhonagiri V."/>
            <person name="Nash W.E."/>
            <person name="Warren W."/>
            <person name="Chinwalla A."/>
            <person name="Mardis E.R."/>
            <person name="Wilson R.K."/>
        </authorList>
    </citation>
    <scope>NUCLEOTIDE SEQUENCE [LARGE SCALE GENOMIC DNA]</scope>
    <source>
        <strain evidence="9">DSM 20098</strain>
    </source>
</reference>
<dbReference type="NCBIfam" id="TIGR00619">
    <property type="entry name" value="sbcd"/>
    <property type="match status" value="1"/>
</dbReference>
<dbReference type="Pfam" id="PF00149">
    <property type="entry name" value="Metallophos"/>
    <property type="match status" value="1"/>
</dbReference>
<sequence>MAERTATMAWYTDEKRRKRMIRVLHTSDWHIGRRFKGVDLLEYQRKALQWLANLIDSEHVDVLCVAGDVYDSPRPSTEAVRLFNDIFAMLGRMEVNGHPLEIIFTPGNHDSADRLGTGAALMRPNVHMRCDIETIDEPVLIGIGGEQLAVYALPYLDPDLSRPVLQSMLDERGGALGAYGEQERDEDGHARIARSHEGVMKAAMQLIVNDLAERRRRRPALAAILMAHAFVSGAQSCDSERNISVGGVDSVPAALFSNSGLDYLALGHLHRPQSVTIAQSDSDESIFHQSRTPQARYSGSLLAYSFSESRTPPVEGNGKSVVLLDVDAASAPKTGGNALGDVRVVDVASGEPAFAQIEGDLDKVLGPLADAYGDDWVSITVHLQEYPHGLYQKIDARYAHALEKNPVYDRRSSAPAHVMADMRSAVDEMDVLAGFVRYSLGREVRDDEREVLRTAVEAVRSNGAEHAGSAGKSKDANVKHADKENGR</sequence>
<accession>C4FEI0</accession>
<evidence type="ECO:0000256" key="3">
    <source>
        <dbReference type="ARBA" id="ARBA00022722"/>
    </source>
</evidence>
<feature type="region of interest" description="Disordered" evidence="7">
    <location>
        <begin position="460"/>
        <end position="487"/>
    </location>
</feature>
<evidence type="ECO:0000256" key="2">
    <source>
        <dbReference type="ARBA" id="ARBA00013365"/>
    </source>
</evidence>
<comment type="caution">
    <text evidence="9">The sequence shown here is derived from an EMBL/GenBank/DDBJ whole genome shotgun (WGS) entry which is preliminary data.</text>
</comment>
<evidence type="ECO:0000256" key="1">
    <source>
        <dbReference type="ARBA" id="ARBA00010555"/>
    </source>
</evidence>
<dbReference type="eggNOG" id="COG0420">
    <property type="taxonomic scope" value="Bacteria"/>
</dbReference>
<dbReference type="InterPro" id="IPR004593">
    <property type="entry name" value="SbcD"/>
</dbReference>
<dbReference type="Gene3D" id="3.60.21.10">
    <property type="match status" value="1"/>
</dbReference>
<dbReference type="InterPro" id="IPR041796">
    <property type="entry name" value="Mre11_N"/>
</dbReference>
<keyword evidence="6" id="KW-0235">DNA replication</keyword>
<evidence type="ECO:0000259" key="8">
    <source>
        <dbReference type="Pfam" id="PF00149"/>
    </source>
</evidence>
<dbReference type="GO" id="GO:0006310">
    <property type="term" value="P:DNA recombination"/>
    <property type="evidence" value="ECO:0007669"/>
    <property type="project" value="UniProtKB-KW"/>
</dbReference>
<dbReference type="SUPFAM" id="SSF56300">
    <property type="entry name" value="Metallo-dependent phosphatases"/>
    <property type="match status" value="1"/>
</dbReference>
<dbReference type="CDD" id="cd00840">
    <property type="entry name" value="MPP_Mre11_N"/>
    <property type="match status" value="1"/>
</dbReference>
<dbReference type="HOGENOM" id="CLU_038045_0_1_11"/>
<keyword evidence="3 6" id="KW-0540">Nuclease</keyword>